<name>A0A0D2HVK3_9BACT</name>
<protein>
    <submittedName>
        <fullName evidence="2">Uncharacterized protein</fullName>
    </submittedName>
</protein>
<feature type="transmembrane region" description="Helical" evidence="1">
    <location>
        <begin position="25"/>
        <end position="50"/>
    </location>
</feature>
<proteinExistence type="predicted"/>
<keyword evidence="3" id="KW-1185">Reference proteome</keyword>
<evidence type="ECO:0000313" key="2">
    <source>
        <dbReference type="EMBL" id="KIX14418.1"/>
    </source>
</evidence>
<accession>A0A0D2HVK3</accession>
<evidence type="ECO:0000313" key="3">
    <source>
        <dbReference type="Proteomes" id="UP000032233"/>
    </source>
</evidence>
<dbReference type="InParanoid" id="A0A0D2HVK3"/>
<evidence type="ECO:0000256" key="1">
    <source>
        <dbReference type="SAM" id="Phobius"/>
    </source>
</evidence>
<keyword evidence="1" id="KW-0812">Transmembrane</keyword>
<dbReference type="AlphaFoldDB" id="A0A0D2HVK3"/>
<reference evidence="2 3" key="1">
    <citation type="submission" date="2013-11" db="EMBL/GenBank/DDBJ databases">
        <title>Metagenomic analysis of a methanogenic consortium involved in long chain n-alkane degradation.</title>
        <authorList>
            <person name="Davidova I.A."/>
            <person name="Callaghan A.V."/>
            <person name="Wawrik B."/>
            <person name="Pruitt S."/>
            <person name="Marks C."/>
            <person name="Duncan K.E."/>
            <person name="Suflita J.M."/>
        </authorList>
    </citation>
    <scope>NUCLEOTIDE SEQUENCE [LARGE SCALE GENOMIC DNA]</scope>
    <source>
        <strain evidence="2 3">SPR</strain>
    </source>
</reference>
<sequence>MPVPVYPLPVGLAVQVALAGVQRRVVLVAAVLARTVILLVYMMVGAVVMADTAERAPVVVFFSGVMAPGVFRFPELSAQSVE</sequence>
<keyword evidence="1" id="KW-1133">Transmembrane helix</keyword>
<organism evidence="2 3">
    <name type="scientific">Dethiosulfatarculus sandiegensis</name>
    <dbReference type="NCBI Taxonomy" id="1429043"/>
    <lineage>
        <taxon>Bacteria</taxon>
        <taxon>Pseudomonadati</taxon>
        <taxon>Thermodesulfobacteriota</taxon>
        <taxon>Desulfarculia</taxon>
        <taxon>Desulfarculales</taxon>
        <taxon>Desulfarculaceae</taxon>
        <taxon>Dethiosulfatarculus</taxon>
    </lineage>
</organism>
<dbReference type="EMBL" id="AZAC01000011">
    <property type="protein sequence ID" value="KIX14418.1"/>
    <property type="molecule type" value="Genomic_DNA"/>
</dbReference>
<dbReference type="Proteomes" id="UP000032233">
    <property type="component" value="Unassembled WGS sequence"/>
</dbReference>
<dbReference type="STRING" id="1429043.X474_09755"/>
<comment type="caution">
    <text evidence="2">The sequence shown here is derived from an EMBL/GenBank/DDBJ whole genome shotgun (WGS) entry which is preliminary data.</text>
</comment>
<gene>
    <name evidence="2" type="ORF">X474_09755</name>
</gene>
<keyword evidence="1" id="KW-0472">Membrane</keyword>